<dbReference type="Pfam" id="PF13604">
    <property type="entry name" value="AAA_30"/>
    <property type="match status" value="1"/>
</dbReference>
<organism evidence="2 3">
    <name type="scientific">Cyclotella atomus</name>
    <dbReference type="NCBI Taxonomy" id="382360"/>
    <lineage>
        <taxon>Eukaryota</taxon>
        <taxon>Sar</taxon>
        <taxon>Stramenopiles</taxon>
        <taxon>Ochrophyta</taxon>
        <taxon>Bacillariophyta</taxon>
        <taxon>Coscinodiscophyceae</taxon>
        <taxon>Thalassiosirophycidae</taxon>
        <taxon>Stephanodiscales</taxon>
        <taxon>Stephanodiscaceae</taxon>
        <taxon>Cyclotella</taxon>
    </lineage>
</organism>
<reference evidence="2 3" key="1">
    <citation type="submission" date="2024-10" db="EMBL/GenBank/DDBJ databases">
        <title>Updated reference genomes for cyclostephanoid diatoms.</title>
        <authorList>
            <person name="Roberts W.R."/>
            <person name="Alverson A.J."/>
        </authorList>
    </citation>
    <scope>NUCLEOTIDE SEQUENCE [LARGE SCALE GENOMIC DNA]</scope>
    <source>
        <strain evidence="2 3">AJA010-31</strain>
    </source>
</reference>
<dbReference type="InterPro" id="IPR027417">
    <property type="entry name" value="P-loop_NTPase"/>
</dbReference>
<proteinExistence type="predicted"/>
<gene>
    <name evidence="2" type="ORF">ACHAWO_003864</name>
</gene>
<protein>
    <recommendedName>
        <fullName evidence="4">ATP-dependent DNA helicase</fullName>
    </recommendedName>
</protein>
<keyword evidence="3" id="KW-1185">Reference proteome</keyword>
<dbReference type="Gene3D" id="3.40.50.300">
    <property type="entry name" value="P-loop containing nucleotide triphosphate hydrolases"/>
    <property type="match status" value="1"/>
</dbReference>
<keyword evidence="1" id="KW-0472">Membrane</keyword>
<evidence type="ECO:0000256" key="1">
    <source>
        <dbReference type="SAM" id="Phobius"/>
    </source>
</evidence>
<dbReference type="SUPFAM" id="SSF52540">
    <property type="entry name" value="P-loop containing nucleoside triphosphate hydrolases"/>
    <property type="match status" value="1"/>
</dbReference>
<feature type="transmembrane region" description="Helical" evidence="1">
    <location>
        <begin position="86"/>
        <end position="109"/>
    </location>
</feature>
<dbReference type="EMBL" id="JALLPJ020000121">
    <property type="protein sequence ID" value="KAL3801858.1"/>
    <property type="molecule type" value="Genomic_DNA"/>
</dbReference>
<keyword evidence="1" id="KW-0812">Transmembrane</keyword>
<dbReference type="Proteomes" id="UP001530400">
    <property type="component" value="Unassembled WGS sequence"/>
</dbReference>
<evidence type="ECO:0008006" key="4">
    <source>
        <dbReference type="Google" id="ProtNLM"/>
    </source>
</evidence>
<evidence type="ECO:0000313" key="3">
    <source>
        <dbReference type="Proteomes" id="UP001530400"/>
    </source>
</evidence>
<evidence type="ECO:0000313" key="2">
    <source>
        <dbReference type="EMBL" id="KAL3801858.1"/>
    </source>
</evidence>
<name>A0ABD3QN96_9STRA</name>
<comment type="caution">
    <text evidence="2">The sequence shown here is derived from an EMBL/GenBank/DDBJ whole genome shotgun (WGS) entry which is preliminary data.</text>
</comment>
<sequence length="1444" mass="163669">MTCIGLSKVTRNDYPTWDPDSFGDSRQVYDDPLTTVPRIDCSIRETPLLQRGSGVRHGMHVLFNFAGTMLRRSGKPMSGNMLQNHFVQSLASTIYGVAFPILFLQALLFPKHFWCSPALDPMSTFGCPPISCYRGSPSHLDGFASPLERARNLCTHSSSSTATDDRFTSYLWDQQANLAGNGYDSRIIQTAGFTVDKNSPSGLGVGERDKADLRETLESSQALMNLAGVSVEQSFDLFLTYTANQKEHPGLGHLWAWKESERWRKHIKGFHGMFDDERDNVRLSMEMAYTQVLTRCWLEVRAIWIDFIMNSVSSLLGSVIVGFFRDEYQESSGNLSHIHALVGLDRRAMDNEEFIEFVGRLQKNCVGDILPSYELEDYMKKGLISNLEDWGEMKRCAHTYLPHRCDSKRCLVKSGPRKGQHFCKKIDPHFASVVHEENEFQPLPTCWSDDCKSILERIGLYTPPTDSNPWEQFHHPMFVPTRHVGMIHPNATENISPVLSEHFCFTRSAQNAQVIVGTGGVTRYVVKYIVKIDKCNRAVVWSDVNNGSVLRVEYENLHNTKISSNAIHTKTAFENSKKKSHPFGRVIGTPQMLHNLLGYSEITMKNINCVEVSTLPFEFRGRAKVRLDKSGNLQQGKGKAETVRDGVSVVTESCSVRQAVLRSCVDRQFTDDQRLLLTNTEKEHVLSDHVTTFGVRPPELLHLVRRLGMYHKMFVCESDVLGKKEIEEGLHTDVKRCRWIDGVGRIVRLRKSCVNMFVDHLRNLDPAKLPPFASSLRDFIISSVDDRRVQDLCHLTCDDGLEFSPVVIFSRITPDQHVKFALHLLLVLGEYDTELDFRKSGSFKDCFVKAGLFDESMPNDRTVSGGELAVDRLMKRVVLEVVPVQPVSTKKLDTYIVRSNRVLRSMLLDDCVPLLDLPPCLQTQLYADKHSDMMKCWDKHRRLQLKSMLEPLSGIVGVPALDDVFHATKEKPVIWNPLEAIPKLAVQSDDSFQEQQFALGIGKRAVDSYLSTFGCNTVTKGVLFNGAPGAGKTYLLQTVGLYAMSMGLRVMTTALMATRARTLGGLNIHQLFKWDRRNNGNLFRLSQLSKDRLNSKANIVLKHIMMTMDVLLLDECGQLSSQQLSIMDIVLRHLRENDMPFGGVLIIGSFDHKQLGSVDGLPFLLNHHIISDFTVVRLEQSVRAAEDEKLQRIQRITRMSAYTLRRSKELHQEFYDLVSENINFAESMSELNPNTQRMYHRKKSAALAINEFVNNTIEYLKKTKQDYVVSESVDFKAYNTSSSGVIRIDKGKERNLVSLLDRKAKECRRLVFFKGAIFEATCNIKKNGVMNTQNLIMLDVPSDEVIANKRPITLYAAEPGSPPPDCLFYEDPPTEETVLKEWGWTKVELDVVPENFHNGSGVKLYRQQYPLTHPGASTVRIFYTHARCNSSLWRLLRAFISLLG</sequence>
<accession>A0ABD3QN96</accession>
<keyword evidence="1" id="KW-1133">Transmembrane helix</keyword>